<dbReference type="Proteomes" id="UP000295633">
    <property type="component" value="Unassembled WGS sequence"/>
</dbReference>
<name>A0A4R5YIX4_9MICO</name>
<proteinExistence type="predicted"/>
<dbReference type="Gene3D" id="2.60.20.10">
    <property type="entry name" value="Crystallins"/>
    <property type="match status" value="1"/>
</dbReference>
<reference evidence="2 3" key="1">
    <citation type="submission" date="2019-03" db="EMBL/GenBank/DDBJ databases">
        <title>Genome Sequencing and Assembly of Various Microbes Isolated from Partially Reclaimed Soil and Acid Mine Drainage (AMD) Site.</title>
        <authorList>
            <person name="Steinbock B."/>
            <person name="Bechtold R."/>
            <person name="Sevigny J.L."/>
            <person name="Thomas D."/>
            <person name="Cuthill L.R."/>
            <person name="Aveiro Johannsen E.J."/>
            <person name="Thomas K."/>
            <person name="Ghosh A."/>
        </authorList>
    </citation>
    <scope>NUCLEOTIDE SEQUENCE [LARGE SCALE GENOMIC DNA]</scope>
    <source>
        <strain evidence="2 3">F-B2</strain>
    </source>
</reference>
<organism evidence="2 3">
    <name type="scientific">Microbacterium oleivorans</name>
    <dbReference type="NCBI Taxonomy" id="273677"/>
    <lineage>
        <taxon>Bacteria</taxon>
        <taxon>Bacillati</taxon>
        <taxon>Actinomycetota</taxon>
        <taxon>Actinomycetes</taxon>
        <taxon>Micrococcales</taxon>
        <taxon>Microbacteriaceae</taxon>
        <taxon>Microbacterium</taxon>
    </lineage>
</organism>
<protein>
    <recommendedName>
        <fullName evidence="4">Peptidase inhibitor family I36</fullName>
    </recommendedName>
</protein>
<accession>A0A4R5YIX4</accession>
<gene>
    <name evidence="2" type="ORF">E2R54_02180</name>
</gene>
<feature type="signal peptide" evidence="1">
    <location>
        <begin position="1"/>
        <end position="30"/>
    </location>
</feature>
<keyword evidence="1" id="KW-0732">Signal</keyword>
<comment type="caution">
    <text evidence="2">The sequence shown here is derived from an EMBL/GenBank/DDBJ whole genome shotgun (WGS) entry which is preliminary data.</text>
</comment>
<dbReference type="EMBL" id="SMZX01000001">
    <property type="protein sequence ID" value="TDL45294.1"/>
    <property type="molecule type" value="Genomic_DNA"/>
</dbReference>
<evidence type="ECO:0008006" key="4">
    <source>
        <dbReference type="Google" id="ProtNLM"/>
    </source>
</evidence>
<evidence type="ECO:0000256" key="1">
    <source>
        <dbReference type="SAM" id="SignalP"/>
    </source>
</evidence>
<evidence type="ECO:0000313" key="2">
    <source>
        <dbReference type="EMBL" id="TDL45294.1"/>
    </source>
</evidence>
<feature type="chain" id="PRO_5038576271" description="Peptidase inhibitor family I36" evidence="1">
    <location>
        <begin position="31"/>
        <end position="123"/>
    </location>
</feature>
<evidence type="ECO:0000313" key="3">
    <source>
        <dbReference type="Proteomes" id="UP000295633"/>
    </source>
</evidence>
<dbReference type="AlphaFoldDB" id="A0A4R5YIX4"/>
<dbReference type="Pfam" id="PF03995">
    <property type="entry name" value="Inhibitor_I36"/>
    <property type="match status" value="1"/>
</dbReference>
<dbReference type="RefSeq" id="WP_133398530.1">
    <property type="nucleotide sequence ID" value="NZ_SMZX01000001.1"/>
</dbReference>
<sequence>MFKKSLAVRIAAIAVIIGGFGTAGVAAANAAPSSCSSGRVCVYHDTNYGYRMGWRAAGFALENVSSPNNDKMSSWSNNSVRNACWYGNANGGGNQFPMLQYTDNPNVGLFWQDSMSSWKGSNC</sequence>